<organism evidence="1 2">
    <name type="scientific">Desulfofervidus auxilii</name>
    <dbReference type="NCBI Taxonomy" id="1621989"/>
    <lineage>
        <taxon>Bacteria</taxon>
        <taxon>Pseudomonadati</taxon>
        <taxon>Thermodesulfobacteriota</taxon>
        <taxon>Candidatus Desulfofervidia</taxon>
        <taxon>Candidatus Desulfofervidales</taxon>
        <taxon>Candidatus Desulfofervidaceae</taxon>
        <taxon>Candidatus Desulfofervidus</taxon>
    </lineage>
</organism>
<evidence type="ECO:0000313" key="1">
    <source>
        <dbReference type="EMBL" id="AMM40024.1"/>
    </source>
</evidence>
<accession>A0A7U4QIL3</accession>
<proteinExistence type="predicted"/>
<reference evidence="1 2" key="1">
    <citation type="submission" date="2015-10" db="EMBL/GenBank/DDBJ databases">
        <title>Candidatus Desulfofervidus auxilii, a hydrogenotrophic sulfate-reducing bacterium involved in the thermophilic anaerobic oxidation of methane.</title>
        <authorList>
            <person name="Krukenberg V."/>
            <person name="Richter M."/>
            <person name="Wegener G."/>
        </authorList>
    </citation>
    <scope>NUCLEOTIDE SEQUENCE [LARGE SCALE GENOMIC DNA]</scope>
    <source>
        <strain evidence="1 2">HS1</strain>
    </source>
</reference>
<name>A0A7U4QIL3_DESA2</name>
<dbReference type="Proteomes" id="UP000070560">
    <property type="component" value="Chromosome"/>
</dbReference>
<dbReference type="AlphaFoldDB" id="A0A7U4QIL3"/>
<dbReference type="KEGG" id="daw:HS1_000218"/>
<protein>
    <submittedName>
        <fullName evidence="1">Uncharacterized protein</fullName>
    </submittedName>
</protein>
<gene>
    <name evidence="1" type="ORF">HS1_000218</name>
</gene>
<keyword evidence="2" id="KW-1185">Reference proteome</keyword>
<evidence type="ECO:0000313" key="2">
    <source>
        <dbReference type="Proteomes" id="UP000070560"/>
    </source>
</evidence>
<dbReference type="EMBL" id="CP013015">
    <property type="protein sequence ID" value="AMM40024.1"/>
    <property type="molecule type" value="Genomic_DNA"/>
</dbReference>
<sequence>MIQPRFIMKTHTGALRPGNYSILIAKCTSPDKSYYPEQVEGKLAKFIGSRSIAKYVVLIATTKNRGFGFLLDNMTWSWKGHVINAVLKYLGKFSEDKNVYFNLSQLEKIAYLKYFLETEGALILKFSEKFADKKEITYSHLKNEIQNIFEEIYEGYIDIAPDFRIRMKIKEMFKEMQRRMKNKKHVYDKSTLPHKIKPHLQALCDLGLLEVKNENTEEIYKVVIHNKINPLESLYKELKNFKQLEESIENNNFFPIIGKILGLNPTKYSIKQHEELLKETFLLGYRSMKNVVGLADISALVDWCCIKLLSEKNILIYPQDVQEFLDKIRKYNPSSIRYHVNGKGRISYIIWDETFN</sequence>